<dbReference type="InterPro" id="IPR018247">
    <property type="entry name" value="EF_Hand_1_Ca_BS"/>
</dbReference>
<keyword evidence="3" id="KW-0106">Calcium</keyword>
<evidence type="ECO:0000256" key="3">
    <source>
        <dbReference type="ARBA" id="ARBA00022837"/>
    </source>
</evidence>
<dbReference type="CDD" id="cd00051">
    <property type="entry name" value="EFh"/>
    <property type="match status" value="2"/>
</dbReference>
<evidence type="ECO:0000256" key="1">
    <source>
        <dbReference type="ARBA" id="ARBA00022723"/>
    </source>
</evidence>
<feature type="domain" description="EF-hand" evidence="4">
    <location>
        <begin position="151"/>
        <end position="185"/>
    </location>
</feature>
<dbReference type="Proteomes" id="UP000594638">
    <property type="component" value="Unassembled WGS sequence"/>
</dbReference>
<dbReference type="EMBL" id="CACTIH010007422">
    <property type="protein sequence ID" value="CAA3013101.1"/>
    <property type="molecule type" value="Genomic_DNA"/>
</dbReference>
<keyword evidence="1" id="KW-0479">Metal-binding</keyword>
<keyword evidence="2" id="KW-0677">Repeat</keyword>
<dbReference type="SUPFAM" id="SSF47473">
    <property type="entry name" value="EF-hand"/>
    <property type="match status" value="1"/>
</dbReference>
<evidence type="ECO:0000259" key="4">
    <source>
        <dbReference type="PROSITE" id="PS50222"/>
    </source>
</evidence>
<evidence type="ECO:0000313" key="5">
    <source>
        <dbReference type="EMBL" id="CAA3013101.1"/>
    </source>
</evidence>
<sequence>MKPRNLHHKSRTGGPLLIGKSLLLVEILLNFSLTMEKNSKKPAVLLTEAEEVEKVFEKFDTNGDHKISLSELGEIMKALGSKTEEEELKHIMSELDTDGDGSIDINEFKAFYCGSGDNELKEAFDLYDKDKNGKISASELHSVLKGLGEKCSLKDCRRMISSVDVDGDGCVNFEEFKKMMSRPSS</sequence>
<dbReference type="OrthoDB" id="26525at2759"/>
<feature type="domain" description="EF-hand" evidence="4">
    <location>
        <begin position="47"/>
        <end position="82"/>
    </location>
</feature>
<evidence type="ECO:0000256" key="2">
    <source>
        <dbReference type="ARBA" id="ARBA00022737"/>
    </source>
</evidence>
<dbReference type="SMART" id="SM00054">
    <property type="entry name" value="EFh"/>
    <property type="match status" value="4"/>
</dbReference>
<dbReference type="Gene3D" id="1.10.238.10">
    <property type="entry name" value="EF-hand"/>
    <property type="match status" value="2"/>
</dbReference>
<keyword evidence="6" id="KW-1185">Reference proteome</keyword>
<dbReference type="InterPro" id="IPR011992">
    <property type="entry name" value="EF-hand-dom_pair"/>
</dbReference>
<dbReference type="Pfam" id="PF13499">
    <property type="entry name" value="EF-hand_7"/>
    <property type="match status" value="2"/>
</dbReference>
<dbReference type="GO" id="GO:0005509">
    <property type="term" value="F:calcium ion binding"/>
    <property type="evidence" value="ECO:0007669"/>
    <property type="project" value="InterPro"/>
</dbReference>
<feature type="domain" description="EF-hand" evidence="4">
    <location>
        <begin position="115"/>
        <end position="150"/>
    </location>
</feature>
<dbReference type="FunFam" id="1.10.238.10:FF:000203">
    <property type="entry name" value="Probable calcium-binding protein CML27"/>
    <property type="match status" value="1"/>
</dbReference>
<gene>
    <name evidence="5" type="ORF">OLEA9_A105546</name>
</gene>
<protein>
    <submittedName>
        <fullName evidence="5">Probable calcium-binding CML18</fullName>
    </submittedName>
</protein>
<feature type="domain" description="EF-hand" evidence="4">
    <location>
        <begin position="83"/>
        <end position="111"/>
    </location>
</feature>
<accession>A0A8S0U534</accession>
<dbReference type="AlphaFoldDB" id="A0A8S0U534"/>
<dbReference type="PROSITE" id="PS50222">
    <property type="entry name" value="EF_HAND_2"/>
    <property type="match status" value="4"/>
</dbReference>
<name>A0A8S0U534_OLEEU</name>
<comment type="caution">
    <text evidence="5">The sequence shown here is derived from an EMBL/GenBank/DDBJ whole genome shotgun (WGS) entry which is preliminary data.</text>
</comment>
<dbReference type="PANTHER" id="PTHR10891">
    <property type="entry name" value="EF-HAND CALCIUM-BINDING DOMAIN CONTAINING PROTEIN"/>
    <property type="match status" value="1"/>
</dbReference>
<reference evidence="5 6" key="1">
    <citation type="submission" date="2019-12" db="EMBL/GenBank/DDBJ databases">
        <authorList>
            <person name="Alioto T."/>
            <person name="Alioto T."/>
            <person name="Gomez Garrido J."/>
        </authorList>
    </citation>
    <scope>NUCLEOTIDE SEQUENCE [LARGE SCALE GENOMIC DNA]</scope>
</reference>
<proteinExistence type="predicted"/>
<dbReference type="InterPro" id="IPR002048">
    <property type="entry name" value="EF_hand_dom"/>
</dbReference>
<dbReference type="Gramene" id="OE9A105546T1">
    <property type="protein sequence ID" value="OE9A105546C1"/>
    <property type="gene ID" value="OE9A105546"/>
</dbReference>
<dbReference type="InterPro" id="IPR039647">
    <property type="entry name" value="EF_hand_pair_protein_CML-like"/>
</dbReference>
<organism evidence="5 6">
    <name type="scientific">Olea europaea subsp. europaea</name>
    <dbReference type="NCBI Taxonomy" id="158383"/>
    <lineage>
        <taxon>Eukaryota</taxon>
        <taxon>Viridiplantae</taxon>
        <taxon>Streptophyta</taxon>
        <taxon>Embryophyta</taxon>
        <taxon>Tracheophyta</taxon>
        <taxon>Spermatophyta</taxon>
        <taxon>Magnoliopsida</taxon>
        <taxon>eudicotyledons</taxon>
        <taxon>Gunneridae</taxon>
        <taxon>Pentapetalae</taxon>
        <taxon>asterids</taxon>
        <taxon>lamiids</taxon>
        <taxon>Lamiales</taxon>
        <taxon>Oleaceae</taxon>
        <taxon>Oleeae</taxon>
        <taxon>Olea</taxon>
    </lineage>
</organism>
<dbReference type="PROSITE" id="PS00018">
    <property type="entry name" value="EF_HAND_1"/>
    <property type="match status" value="3"/>
</dbReference>
<evidence type="ECO:0000313" key="6">
    <source>
        <dbReference type="Proteomes" id="UP000594638"/>
    </source>
</evidence>